<dbReference type="InterPro" id="IPR005880">
    <property type="entry name" value="Ribosomal_uL2_bac/org-type"/>
</dbReference>
<dbReference type="InterPro" id="IPR001351">
    <property type="entry name" value="Ribosomal_uS3_C"/>
</dbReference>
<dbReference type="EMBL" id="CAWUPB010000385">
    <property type="protein sequence ID" value="CAK7324618.1"/>
    <property type="molecule type" value="Genomic_DNA"/>
</dbReference>
<keyword evidence="18" id="KW-1185">Reference proteome</keyword>
<dbReference type="FunFam" id="4.10.950.10:FF:000001">
    <property type="entry name" value="50S ribosomal protein L2"/>
    <property type="match status" value="1"/>
</dbReference>
<dbReference type="HAMAP" id="MF_01309_B">
    <property type="entry name" value="Ribosomal_uS3_B"/>
    <property type="match status" value="1"/>
</dbReference>
<dbReference type="SUPFAM" id="SSF54814">
    <property type="entry name" value="Prokaryotic type KH domain (KH-domain type II)"/>
    <property type="match status" value="1"/>
</dbReference>
<evidence type="ECO:0000256" key="10">
    <source>
        <dbReference type="ARBA" id="ARBA00035154"/>
    </source>
</evidence>
<dbReference type="InterPro" id="IPR012340">
    <property type="entry name" value="NA-bd_OB-fold"/>
</dbReference>
<dbReference type="GO" id="GO:0009536">
    <property type="term" value="C:plastid"/>
    <property type="evidence" value="ECO:0007669"/>
    <property type="project" value="UniProtKB-SubCell"/>
</dbReference>
<dbReference type="PROSITE" id="PS00548">
    <property type="entry name" value="RIBOSOMAL_S3"/>
    <property type="match status" value="1"/>
</dbReference>
<keyword evidence="9 14" id="KW-0687">Ribonucleoprotein</keyword>
<dbReference type="PROSITE" id="PS00467">
    <property type="entry name" value="RIBOSOMAL_L2"/>
    <property type="match status" value="1"/>
</dbReference>
<dbReference type="PANTHER" id="PTHR13691:SF5">
    <property type="entry name" value="LARGE RIBOSOMAL SUBUNIT PROTEIN UL2M"/>
    <property type="match status" value="1"/>
</dbReference>
<keyword evidence="7 13" id="KW-0694">RNA-binding</keyword>
<dbReference type="FunFam" id="3.30.300.20:FF:000008">
    <property type="entry name" value="30S ribosomal protein S3, chloroplastic"/>
    <property type="match status" value="1"/>
</dbReference>
<dbReference type="SUPFAM" id="SSF54821">
    <property type="entry name" value="Ribosomal protein S3 C-terminal domain"/>
    <property type="match status" value="1"/>
</dbReference>
<dbReference type="Gene3D" id="2.30.30.30">
    <property type="match status" value="1"/>
</dbReference>
<dbReference type="FunFam" id="2.30.30.30:FF:000008">
    <property type="entry name" value="50S ribosomal protein L2, chloroplastic"/>
    <property type="match status" value="1"/>
</dbReference>
<dbReference type="PROSITE" id="PS50823">
    <property type="entry name" value="KH_TYPE_2"/>
    <property type="match status" value="1"/>
</dbReference>
<evidence type="ECO:0000256" key="12">
    <source>
        <dbReference type="ARBA" id="ARBA00070606"/>
    </source>
</evidence>
<dbReference type="Pfam" id="PF00181">
    <property type="entry name" value="Ribosomal_L2_N"/>
    <property type="match status" value="1"/>
</dbReference>
<comment type="similarity">
    <text evidence="3 14">Belongs to the universal ribosomal protein uS3 family.</text>
</comment>
<dbReference type="InterPro" id="IPR022666">
    <property type="entry name" value="Ribosomal_uL2_RNA-bd_dom"/>
</dbReference>
<feature type="region of interest" description="Disordered" evidence="15">
    <location>
        <begin position="258"/>
        <end position="288"/>
    </location>
</feature>
<dbReference type="CDD" id="cd02412">
    <property type="entry name" value="KH-II_30S_S3"/>
    <property type="match status" value="1"/>
</dbReference>
<dbReference type="InterPro" id="IPR014722">
    <property type="entry name" value="Rib_uL2_dom2"/>
</dbReference>
<dbReference type="InterPro" id="IPR022669">
    <property type="entry name" value="Ribosomal_uL2_C"/>
</dbReference>
<comment type="caution">
    <text evidence="17">The sequence shown here is derived from an EMBL/GenBank/DDBJ whole genome shotgun (WGS) entry which is preliminary data.</text>
</comment>
<protein>
    <recommendedName>
        <fullName evidence="12">Large ribosomal subunit protein uL2cz/uL2cy</fullName>
    </recommendedName>
    <alternativeName>
        <fullName evidence="11">30S ribosomal protein S3, chloroplastic</fullName>
    </alternativeName>
    <alternativeName>
        <fullName evidence="10">Small ribosomal subunit protein uS3c</fullName>
    </alternativeName>
</protein>
<gene>
    <name evidence="17" type="ORF">DCAF_LOCUS2270</name>
</gene>
<dbReference type="InterPro" id="IPR022671">
    <property type="entry name" value="Ribosomal_uL2_CS"/>
</dbReference>
<dbReference type="InterPro" id="IPR002171">
    <property type="entry name" value="Ribosomal_uL2"/>
</dbReference>
<evidence type="ECO:0000256" key="5">
    <source>
        <dbReference type="ARBA" id="ARBA00022640"/>
    </source>
</evidence>
<dbReference type="InterPro" id="IPR009019">
    <property type="entry name" value="KH_sf_prok-type"/>
</dbReference>
<evidence type="ECO:0000259" key="16">
    <source>
        <dbReference type="PROSITE" id="PS50823"/>
    </source>
</evidence>
<dbReference type="GO" id="GO:0005762">
    <property type="term" value="C:mitochondrial large ribosomal subunit"/>
    <property type="evidence" value="ECO:0007669"/>
    <property type="project" value="TreeGrafter"/>
</dbReference>
<dbReference type="FunFam" id="3.30.1140.32:FF:000003">
    <property type="entry name" value="30S ribosomal protein S3, chloroplastic"/>
    <property type="match status" value="1"/>
</dbReference>
<dbReference type="InterPro" id="IPR018280">
    <property type="entry name" value="Ribosomal_uS3_CS"/>
</dbReference>
<dbReference type="Proteomes" id="UP001314170">
    <property type="component" value="Unassembled WGS sequence"/>
</dbReference>
<evidence type="ECO:0000313" key="17">
    <source>
        <dbReference type="EMBL" id="CAK7324618.1"/>
    </source>
</evidence>
<proteinExistence type="inferred from homology"/>
<dbReference type="AlphaFoldDB" id="A0AAV1QUS8"/>
<comment type="subcellular location">
    <subcellularLocation>
        <location evidence="1">Plastid</location>
    </subcellularLocation>
</comment>
<dbReference type="GO" id="GO:0003735">
    <property type="term" value="F:structural constituent of ribosome"/>
    <property type="evidence" value="ECO:0007669"/>
    <property type="project" value="InterPro"/>
</dbReference>
<evidence type="ECO:0000256" key="15">
    <source>
        <dbReference type="SAM" id="MobiDB-lite"/>
    </source>
</evidence>
<evidence type="ECO:0000256" key="1">
    <source>
        <dbReference type="ARBA" id="ARBA00004474"/>
    </source>
</evidence>
<feature type="domain" description="KH type-2" evidence="16">
    <location>
        <begin position="373"/>
        <end position="448"/>
    </location>
</feature>
<feature type="region of interest" description="Disordered" evidence="15">
    <location>
        <begin position="1"/>
        <end position="20"/>
    </location>
</feature>
<dbReference type="Gene3D" id="4.10.950.10">
    <property type="entry name" value="Ribosomal protein L2, domain 3"/>
    <property type="match status" value="1"/>
</dbReference>
<dbReference type="SMART" id="SM01383">
    <property type="entry name" value="Ribosomal_L2"/>
    <property type="match status" value="1"/>
</dbReference>
<dbReference type="Pfam" id="PF00189">
    <property type="entry name" value="Ribosomal_S3_C"/>
    <property type="match status" value="1"/>
</dbReference>
<evidence type="ECO:0000256" key="4">
    <source>
        <dbReference type="ARBA" id="ARBA00011838"/>
    </source>
</evidence>
<dbReference type="Gene3D" id="3.30.300.20">
    <property type="match status" value="1"/>
</dbReference>
<evidence type="ECO:0000313" key="18">
    <source>
        <dbReference type="Proteomes" id="UP001314170"/>
    </source>
</evidence>
<dbReference type="GO" id="GO:0032543">
    <property type="term" value="P:mitochondrial translation"/>
    <property type="evidence" value="ECO:0007669"/>
    <property type="project" value="TreeGrafter"/>
</dbReference>
<dbReference type="NCBIfam" id="TIGR01171">
    <property type="entry name" value="rplB_bact"/>
    <property type="match status" value="1"/>
</dbReference>
<comment type="subunit">
    <text evidence="4">Part of the 50S ribosomal subunit.</text>
</comment>
<evidence type="ECO:0000256" key="6">
    <source>
        <dbReference type="ARBA" id="ARBA00022730"/>
    </source>
</evidence>
<evidence type="ECO:0000256" key="7">
    <source>
        <dbReference type="ARBA" id="ARBA00022884"/>
    </source>
</evidence>
<keyword evidence="8 14" id="KW-0689">Ribosomal protein</keyword>
<sequence length="548" mass="61293">MAIHLYKTSTPSTRNGAVDSQVKSNTRNNLIYGQHRCGKGRNARGIITARHRGGGHKRLYRKIDFRRNEKYIYGRIVTIEYDPNRNAYICLIHYGDGEKRYILHPRGAIIGDTIISGTEVPIKMGNALPLSAISSSTPRKPYALEEACTVWEEVLIDQKEESTSTDMPLGTAIHNIEITLGRGGQLARAAGAVAKLIAKEGKSATLKLPSGEVRLISKNCSATVGQVGNAGVNQKSLGRAGSKCWLGKRPVVRGVVMNPVDHPHGGGEGRAPIGRKKPATPWGYPALGRRSRKRNKYSDNLILRRRTANASHNMGFNEANLVISKAEWGIMGQKINPLGFRLGTTQDHHSLWFAQPKNFFEGLQEDQKIRNCIKNYVQKNMKISSGVEGIAHIEIQKRIDVIQVIIYLGFPKLLIEGKPKRIEELQINVQKELNCMNRKLNISITRIENPYMHPNVLAEFIAGQLKNRVSFRKAMKKAIELTEQSNTKGIQVQIAGRLDGKEIARAEWVREGRVPLQTLRAKIDYCSYTVRTIYGVLGIKIWIFVDEK</sequence>
<evidence type="ECO:0000256" key="8">
    <source>
        <dbReference type="ARBA" id="ARBA00022980"/>
    </source>
</evidence>
<dbReference type="GO" id="GO:0019843">
    <property type="term" value="F:rRNA binding"/>
    <property type="evidence" value="ECO:0007669"/>
    <property type="project" value="UniProtKB-KW"/>
</dbReference>
<comment type="similarity">
    <text evidence="2">Belongs to the universal ribosomal protein uL2 family.</text>
</comment>
<dbReference type="Pfam" id="PF03947">
    <property type="entry name" value="Ribosomal_L2_C"/>
    <property type="match status" value="1"/>
</dbReference>
<dbReference type="InterPro" id="IPR015946">
    <property type="entry name" value="KH_dom-like_a/b"/>
</dbReference>
<reference evidence="17 18" key="1">
    <citation type="submission" date="2024-01" db="EMBL/GenBank/DDBJ databases">
        <authorList>
            <person name="Waweru B."/>
        </authorList>
    </citation>
    <scope>NUCLEOTIDE SEQUENCE [LARGE SCALE GENOMIC DNA]</scope>
</reference>
<dbReference type="SUPFAM" id="SSF50249">
    <property type="entry name" value="Nucleic acid-binding proteins"/>
    <property type="match status" value="1"/>
</dbReference>
<dbReference type="GO" id="GO:0016740">
    <property type="term" value="F:transferase activity"/>
    <property type="evidence" value="ECO:0007669"/>
    <property type="project" value="InterPro"/>
</dbReference>
<keyword evidence="5" id="KW-0934">Plastid</keyword>
<dbReference type="SMART" id="SM01382">
    <property type="entry name" value="Ribosomal_L2_C"/>
    <property type="match status" value="1"/>
</dbReference>
<keyword evidence="6" id="KW-0699">rRNA-binding</keyword>
<dbReference type="Gene3D" id="2.40.50.140">
    <property type="entry name" value="Nucleic acid-binding proteins"/>
    <property type="match status" value="1"/>
</dbReference>
<evidence type="ECO:0000256" key="11">
    <source>
        <dbReference type="ARBA" id="ARBA00035473"/>
    </source>
</evidence>
<dbReference type="HAMAP" id="MF_01320_B">
    <property type="entry name" value="Ribosomal_uL2_B"/>
    <property type="match status" value="1"/>
</dbReference>
<dbReference type="SUPFAM" id="SSF50104">
    <property type="entry name" value="Translation proteins SH3-like domain"/>
    <property type="match status" value="1"/>
</dbReference>
<evidence type="ECO:0000256" key="14">
    <source>
        <dbReference type="RuleBase" id="RU003624"/>
    </source>
</evidence>
<dbReference type="InterPro" id="IPR008991">
    <property type="entry name" value="Translation_prot_SH3-like_sf"/>
</dbReference>
<organism evidence="17 18">
    <name type="scientific">Dovyalis caffra</name>
    <dbReference type="NCBI Taxonomy" id="77055"/>
    <lineage>
        <taxon>Eukaryota</taxon>
        <taxon>Viridiplantae</taxon>
        <taxon>Streptophyta</taxon>
        <taxon>Embryophyta</taxon>
        <taxon>Tracheophyta</taxon>
        <taxon>Spermatophyta</taxon>
        <taxon>Magnoliopsida</taxon>
        <taxon>eudicotyledons</taxon>
        <taxon>Gunneridae</taxon>
        <taxon>Pentapetalae</taxon>
        <taxon>rosids</taxon>
        <taxon>fabids</taxon>
        <taxon>Malpighiales</taxon>
        <taxon>Salicaceae</taxon>
        <taxon>Flacourtieae</taxon>
        <taxon>Dovyalis</taxon>
    </lineage>
</organism>
<evidence type="ECO:0000256" key="13">
    <source>
        <dbReference type="PROSITE-ProRule" id="PRU00118"/>
    </source>
</evidence>
<dbReference type="InterPro" id="IPR014726">
    <property type="entry name" value="Ribosomal_uL2_dom3"/>
</dbReference>
<evidence type="ECO:0000256" key="3">
    <source>
        <dbReference type="ARBA" id="ARBA00010761"/>
    </source>
</evidence>
<dbReference type="InterPro" id="IPR004044">
    <property type="entry name" value="KH_dom_type_2"/>
</dbReference>
<name>A0AAV1QUS8_9ROSI</name>
<evidence type="ECO:0000256" key="2">
    <source>
        <dbReference type="ARBA" id="ARBA00005636"/>
    </source>
</evidence>
<dbReference type="InterPro" id="IPR036419">
    <property type="entry name" value="Ribosomal_S3_C_sf"/>
</dbReference>
<dbReference type="Gene3D" id="3.30.1140.32">
    <property type="entry name" value="Ribosomal protein S3, C-terminal domain"/>
    <property type="match status" value="1"/>
</dbReference>
<dbReference type="FunFam" id="2.40.50.140:FF:000029">
    <property type="entry name" value="50S ribosomal protein L2, chloroplastic"/>
    <property type="match status" value="1"/>
</dbReference>
<evidence type="ECO:0000256" key="9">
    <source>
        <dbReference type="ARBA" id="ARBA00023274"/>
    </source>
</evidence>
<dbReference type="NCBIfam" id="TIGR01009">
    <property type="entry name" value="rpsC_bact"/>
    <property type="match status" value="1"/>
</dbReference>
<accession>A0AAV1QUS8</accession>
<dbReference type="PANTHER" id="PTHR13691">
    <property type="entry name" value="RIBOSOMAL PROTEIN L2"/>
    <property type="match status" value="1"/>
</dbReference>
<dbReference type="InterPro" id="IPR005704">
    <property type="entry name" value="Ribosomal_uS3_bac-typ"/>
</dbReference>